<feature type="domain" description="Integrase catalytic" evidence="1">
    <location>
        <begin position="1"/>
        <end position="151"/>
    </location>
</feature>
<dbReference type="InterPro" id="IPR012337">
    <property type="entry name" value="RNaseH-like_sf"/>
</dbReference>
<dbReference type="SUPFAM" id="SSF53098">
    <property type="entry name" value="Ribonuclease H-like"/>
    <property type="match status" value="1"/>
</dbReference>
<dbReference type="PROSITE" id="PS50994">
    <property type="entry name" value="INTEGRASE"/>
    <property type="match status" value="1"/>
</dbReference>
<protein>
    <submittedName>
        <fullName evidence="2">Gag/pol/env polyprotein, putative</fullName>
    </submittedName>
</protein>
<keyword evidence="3" id="KW-1185">Reference proteome</keyword>
<organism evidence="3">
    <name type="scientific">Perkinsus marinus (strain ATCC 50983 / TXsc)</name>
    <dbReference type="NCBI Taxonomy" id="423536"/>
    <lineage>
        <taxon>Eukaryota</taxon>
        <taxon>Sar</taxon>
        <taxon>Alveolata</taxon>
        <taxon>Perkinsozoa</taxon>
        <taxon>Perkinsea</taxon>
        <taxon>Perkinsida</taxon>
        <taxon>Perkinsidae</taxon>
        <taxon>Perkinsus</taxon>
    </lineage>
</organism>
<dbReference type="Gene3D" id="3.30.420.10">
    <property type="entry name" value="Ribonuclease H-like superfamily/Ribonuclease H"/>
    <property type="match status" value="1"/>
</dbReference>
<dbReference type="EMBL" id="GG681406">
    <property type="protein sequence ID" value="EER04661.1"/>
    <property type="molecule type" value="Genomic_DNA"/>
</dbReference>
<name>C5LF23_PERM5</name>
<sequence length="248" mass="28269">MLIKDRFGFRYFLVMVDALSSFSWLVPLKTLEARELCRAVAGVCERIGWCRFFKNDNGSGFISRIFRSLLAGQGVTWIGVPRHSPLSNGKAERCIGSVKAKFATMSRAEKREWSVHLAYVNKCVNLVPLDNGLTAFETFFQRPYSSILGRKVAAVNDLVVAKNMSLEDTKGRGQLKSFQVGNYVRRCNPAVNDRVRYKVVKVYNRSVDLQRDDDPNANIVREHVRNMIFQISLLPMRTIVDNQLGEVW</sequence>
<dbReference type="Proteomes" id="UP000007800">
    <property type="component" value="Unassembled WGS sequence"/>
</dbReference>
<reference evidence="2 3" key="1">
    <citation type="submission" date="2008-07" db="EMBL/GenBank/DDBJ databases">
        <authorList>
            <person name="El-Sayed N."/>
            <person name="Caler E."/>
            <person name="Inman J."/>
            <person name="Amedeo P."/>
            <person name="Hass B."/>
            <person name="Wortman J."/>
        </authorList>
    </citation>
    <scope>NUCLEOTIDE SEQUENCE [LARGE SCALE GENOMIC DNA]</scope>
    <source>
        <strain evidence="3">ATCC 50983 / TXsc</strain>
    </source>
</reference>
<evidence type="ECO:0000259" key="1">
    <source>
        <dbReference type="PROSITE" id="PS50994"/>
    </source>
</evidence>
<dbReference type="PANTHER" id="PTHR37984:SF5">
    <property type="entry name" value="PROTEIN NYNRIN-LIKE"/>
    <property type="match status" value="1"/>
</dbReference>
<dbReference type="GO" id="GO:0015074">
    <property type="term" value="P:DNA integration"/>
    <property type="evidence" value="ECO:0007669"/>
    <property type="project" value="InterPro"/>
</dbReference>
<proteinExistence type="predicted"/>
<evidence type="ECO:0000313" key="3">
    <source>
        <dbReference type="Proteomes" id="UP000007800"/>
    </source>
</evidence>
<evidence type="ECO:0000313" key="2">
    <source>
        <dbReference type="EMBL" id="EER04661.1"/>
    </source>
</evidence>
<dbReference type="InterPro" id="IPR036397">
    <property type="entry name" value="RNaseH_sf"/>
</dbReference>
<dbReference type="InParanoid" id="C5LF23"/>
<dbReference type="PANTHER" id="PTHR37984">
    <property type="entry name" value="PROTEIN CBG26694"/>
    <property type="match status" value="1"/>
</dbReference>
<dbReference type="AlphaFoldDB" id="C5LF23"/>
<dbReference type="InterPro" id="IPR001584">
    <property type="entry name" value="Integrase_cat-core"/>
</dbReference>
<gene>
    <name evidence="2" type="ORF">Pmar_PMAR013361</name>
</gene>
<dbReference type="InterPro" id="IPR050951">
    <property type="entry name" value="Retrovirus_Pol_polyprotein"/>
</dbReference>
<dbReference type="RefSeq" id="XP_002772845.1">
    <property type="nucleotide sequence ID" value="XM_002772799.1"/>
</dbReference>
<dbReference type="GeneID" id="9037793"/>
<dbReference type="GO" id="GO:0003676">
    <property type="term" value="F:nucleic acid binding"/>
    <property type="evidence" value="ECO:0007669"/>
    <property type="project" value="InterPro"/>
</dbReference>
<dbReference type="OrthoDB" id="115435at2759"/>
<accession>C5LF23</accession>